<evidence type="ECO:0000313" key="10">
    <source>
        <dbReference type="EMBL" id="OAP42021.1"/>
    </source>
</evidence>
<keyword evidence="3" id="KW-0808">Transferase</keyword>
<reference evidence="10 11" key="1">
    <citation type="submission" date="2015-11" db="EMBL/GenBank/DDBJ databases">
        <title>Ensifer anhuiense sp. nov., an effective nitrogen fixation bacterium with Glycine soja.</title>
        <authorList>
            <person name="Yan H."/>
            <person name="Chen W."/>
        </authorList>
    </citation>
    <scope>NUCLEOTIDE SEQUENCE [LARGE SCALE GENOMIC DNA]</scope>
    <source>
        <strain evidence="10 11">LMG 7837</strain>
    </source>
</reference>
<sequence length="431" mass="48122">MVGDLCMILAAATVTELYHAGAIDIDDANLPHVVLPAYLLAAWRLGAYRLGALRSVSLSLRTALMSLAAAVGLALFAAFAFNVTASVWREDTLFFSALAAAGLVLLRWGVAAGMLRKDGKTKPRIVLLGDESVRLNRDRRVAADFNVRACNWQPVESDPNFLNELSEAVAGSDRIVLSFLDVEERRQWARLLIEIGFEIELLEPGLADLHPRSLRYLDSTPTLVVSAEPLTLRKRALKRAFDLMLVLVSAPVVLPLVGILAILIRLDSPGPVFFVQRRIGANNRYFDCIKFRTMRADLADAAGTRLTERDDPRITRLGHFLRHTSLDELPQLWNVVRDEMSLVGPRPHALGASAEGALYWEVVPAYWQRHSMKPGLTGLAQIRGYRGPTEKRSEIENRVAADLEYIRTWSLWLDVTIIFRTLRVLLHDNAF</sequence>
<evidence type="ECO:0000256" key="8">
    <source>
        <dbReference type="SAM" id="Phobius"/>
    </source>
</evidence>
<evidence type="ECO:0000256" key="5">
    <source>
        <dbReference type="ARBA" id="ARBA00022989"/>
    </source>
</evidence>
<evidence type="ECO:0000256" key="6">
    <source>
        <dbReference type="ARBA" id="ARBA00023136"/>
    </source>
</evidence>
<dbReference type="EMBL" id="LNQB01000083">
    <property type="protein sequence ID" value="OAP42021.1"/>
    <property type="molecule type" value="Genomic_DNA"/>
</dbReference>
<dbReference type="AlphaFoldDB" id="A0A178Y3K5"/>
<dbReference type="GO" id="GO:0000271">
    <property type="term" value="P:polysaccharide biosynthetic process"/>
    <property type="evidence" value="ECO:0007669"/>
    <property type="project" value="UniProtKB-KW"/>
</dbReference>
<feature type="transmembrane region" description="Helical" evidence="8">
    <location>
        <begin position="93"/>
        <end position="115"/>
    </location>
</feature>
<evidence type="ECO:0000259" key="9">
    <source>
        <dbReference type="Pfam" id="PF02397"/>
    </source>
</evidence>
<dbReference type="PANTHER" id="PTHR30576">
    <property type="entry name" value="COLANIC BIOSYNTHESIS UDP-GLUCOSE LIPID CARRIER TRANSFERASE"/>
    <property type="match status" value="1"/>
</dbReference>
<dbReference type="GO" id="GO:0016020">
    <property type="term" value="C:membrane"/>
    <property type="evidence" value="ECO:0007669"/>
    <property type="project" value="UniProtKB-SubCell"/>
</dbReference>
<feature type="transmembrane region" description="Helical" evidence="8">
    <location>
        <begin position="243"/>
        <end position="264"/>
    </location>
</feature>
<feature type="domain" description="Bacterial sugar transferase" evidence="9">
    <location>
        <begin position="238"/>
        <end position="426"/>
    </location>
</feature>
<keyword evidence="6 8" id="KW-0472">Membrane</keyword>
<dbReference type="InterPro" id="IPR003362">
    <property type="entry name" value="Bact_transf"/>
</dbReference>
<evidence type="ECO:0000313" key="11">
    <source>
        <dbReference type="Proteomes" id="UP000078507"/>
    </source>
</evidence>
<dbReference type="PANTHER" id="PTHR30576:SF0">
    <property type="entry name" value="UNDECAPRENYL-PHOSPHATE N-ACETYLGALACTOSAMINYL 1-PHOSPHATE TRANSFERASE-RELATED"/>
    <property type="match status" value="1"/>
</dbReference>
<name>A0A178Y3K5_SINSA</name>
<keyword evidence="11" id="KW-1185">Reference proteome</keyword>
<protein>
    <recommendedName>
        <fullName evidence="9">Bacterial sugar transferase domain-containing protein</fullName>
    </recommendedName>
</protein>
<evidence type="ECO:0000256" key="2">
    <source>
        <dbReference type="ARBA" id="ARBA00006464"/>
    </source>
</evidence>
<evidence type="ECO:0000256" key="7">
    <source>
        <dbReference type="ARBA" id="ARBA00023169"/>
    </source>
</evidence>
<comment type="caution">
    <text evidence="10">The sequence shown here is derived from an EMBL/GenBank/DDBJ whole genome shotgun (WGS) entry which is preliminary data.</text>
</comment>
<feature type="transmembrane region" description="Helical" evidence="8">
    <location>
        <begin position="63"/>
        <end position="81"/>
    </location>
</feature>
<dbReference type="GO" id="GO:0016780">
    <property type="term" value="F:phosphotransferase activity, for other substituted phosphate groups"/>
    <property type="evidence" value="ECO:0007669"/>
    <property type="project" value="TreeGrafter"/>
</dbReference>
<dbReference type="Proteomes" id="UP000078507">
    <property type="component" value="Unassembled WGS sequence"/>
</dbReference>
<gene>
    <name evidence="10" type="ORF">ATB98_06315</name>
</gene>
<dbReference type="Pfam" id="PF02397">
    <property type="entry name" value="Bac_transf"/>
    <property type="match status" value="1"/>
</dbReference>
<evidence type="ECO:0000256" key="3">
    <source>
        <dbReference type="ARBA" id="ARBA00022679"/>
    </source>
</evidence>
<keyword evidence="4 8" id="KW-0812">Transmembrane</keyword>
<dbReference type="InterPro" id="IPR017475">
    <property type="entry name" value="EPS_sugar_tfrase"/>
</dbReference>
<evidence type="ECO:0000256" key="1">
    <source>
        <dbReference type="ARBA" id="ARBA00004141"/>
    </source>
</evidence>
<dbReference type="NCBIfam" id="TIGR03025">
    <property type="entry name" value="EPS_sugtrans"/>
    <property type="match status" value="1"/>
</dbReference>
<keyword evidence="7" id="KW-0270">Exopolysaccharide synthesis</keyword>
<keyword evidence="5 8" id="KW-1133">Transmembrane helix</keyword>
<dbReference type="STRING" id="36856.ATB98_06315"/>
<accession>A0A178Y3K5</accession>
<evidence type="ECO:0000256" key="4">
    <source>
        <dbReference type="ARBA" id="ARBA00022692"/>
    </source>
</evidence>
<comment type="subcellular location">
    <subcellularLocation>
        <location evidence="1">Membrane</location>
        <topology evidence="1">Multi-pass membrane protein</topology>
    </subcellularLocation>
</comment>
<proteinExistence type="inferred from homology"/>
<organism evidence="10 11">
    <name type="scientific">Sinorhizobium saheli</name>
    <dbReference type="NCBI Taxonomy" id="36856"/>
    <lineage>
        <taxon>Bacteria</taxon>
        <taxon>Pseudomonadati</taxon>
        <taxon>Pseudomonadota</taxon>
        <taxon>Alphaproteobacteria</taxon>
        <taxon>Hyphomicrobiales</taxon>
        <taxon>Rhizobiaceae</taxon>
        <taxon>Sinorhizobium/Ensifer group</taxon>
        <taxon>Sinorhizobium</taxon>
    </lineage>
</organism>
<comment type="similarity">
    <text evidence="2">Belongs to the bacterial sugar transferase family.</text>
</comment>